<evidence type="ECO:0000256" key="1">
    <source>
        <dbReference type="SAM" id="SignalP"/>
    </source>
</evidence>
<keyword evidence="3" id="KW-1185">Reference proteome</keyword>
<organism evidence="2 3">
    <name type="scientific">Svornostia abyssi</name>
    <dbReference type="NCBI Taxonomy" id="2898438"/>
    <lineage>
        <taxon>Bacteria</taxon>
        <taxon>Bacillati</taxon>
        <taxon>Actinomycetota</taxon>
        <taxon>Thermoleophilia</taxon>
        <taxon>Solirubrobacterales</taxon>
        <taxon>Baekduiaceae</taxon>
        <taxon>Svornostia</taxon>
    </lineage>
</organism>
<evidence type="ECO:0008006" key="4">
    <source>
        <dbReference type="Google" id="ProtNLM"/>
    </source>
</evidence>
<keyword evidence="1" id="KW-0732">Signal</keyword>
<dbReference type="EMBL" id="CP088295">
    <property type="protein sequence ID" value="UUY04331.1"/>
    <property type="molecule type" value="Genomic_DNA"/>
</dbReference>
<proteinExistence type="predicted"/>
<accession>A0ABY5PI62</accession>
<sequence length="168" mass="18247">MPALRTTRALVTLIFSALLAAGAAAPAQAATTDRLWATVNVCDTVKNPDTIGLRASMPGTGSSKVKMYMRFRVEYFVARDQEWKPVRKGGDSGWVPVGSGKFVARESGRSFEFSPAAGNILLRGRVSYEWRRGQKVIRRAVRRTEAGHESSAGADPKGFSAAECLIQK</sequence>
<reference evidence="3" key="1">
    <citation type="submission" date="2021-11" db="EMBL/GenBank/DDBJ databases">
        <title>Cultivation dependent microbiological survey of springs from the worlds oldest radium mine currently devoted to the extraction of radon-saturated water.</title>
        <authorList>
            <person name="Kapinusova G."/>
            <person name="Smrhova T."/>
            <person name="Strejcek M."/>
            <person name="Suman J."/>
            <person name="Jani K."/>
            <person name="Pajer P."/>
            <person name="Uhlik O."/>
        </authorList>
    </citation>
    <scope>NUCLEOTIDE SEQUENCE [LARGE SCALE GENOMIC DNA]</scope>
    <source>
        <strain evidence="3">J379</strain>
    </source>
</reference>
<evidence type="ECO:0000313" key="3">
    <source>
        <dbReference type="Proteomes" id="UP001058860"/>
    </source>
</evidence>
<name>A0ABY5PI62_9ACTN</name>
<dbReference type="Proteomes" id="UP001058860">
    <property type="component" value="Chromosome"/>
</dbReference>
<feature type="chain" id="PRO_5045071444" description="SH3 domain-containing protein" evidence="1">
    <location>
        <begin position="30"/>
        <end position="168"/>
    </location>
</feature>
<feature type="signal peptide" evidence="1">
    <location>
        <begin position="1"/>
        <end position="29"/>
    </location>
</feature>
<dbReference type="RefSeq" id="WP_353864815.1">
    <property type="nucleotide sequence ID" value="NZ_CP088295.1"/>
</dbReference>
<evidence type="ECO:0000313" key="2">
    <source>
        <dbReference type="EMBL" id="UUY04331.1"/>
    </source>
</evidence>
<protein>
    <recommendedName>
        <fullName evidence="4">SH3 domain-containing protein</fullName>
    </recommendedName>
</protein>
<gene>
    <name evidence="2" type="ORF">LRS13_02010</name>
</gene>